<dbReference type="AlphaFoldDB" id="A0A1I4RZG0"/>
<dbReference type="EMBL" id="FOUR01000001">
    <property type="protein sequence ID" value="SFM57343.1"/>
    <property type="molecule type" value="Genomic_DNA"/>
</dbReference>
<proteinExistence type="predicted"/>
<reference evidence="2" key="1">
    <citation type="submission" date="2016-10" db="EMBL/GenBank/DDBJ databases">
        <authorList>
            <person name="Varghese N."/>
            <person name="Submissions S."/>
        </authorList>
    </citation>
    <scope>NUCLEOTIDE SEQUENCE [LARGE SCALE GENOMIC DNA]</scope>
    <source>
        <strain evidence="2">CGMCC 1.6775</strain>
    </source>
</reference>
<evidence type="ECO:0008006" key="3">
    <source>
        <dbReference type="Google" id="ProtNLM"/>
    </source>
</evidence>
<accession>A0A1I4RZG0</accession>
<keyword evidence="2" id="KW-1185">Reference proteome</keyword>
<sequence>MRDSSSALHQIGQLMCEATRDILWQPSADWLSSQSTGGALRCRVGSGQATYHRYDPRKKQHLINYGLRMIAAKLQPETAEGWLSTREIRGRGYFDGELSTLNLLAHTCCHEFSHLLQYSAGQRSFGSVHNRHFYEILDQLHESGGAVATRHFLAEQARTRGLELPAATFELPDSRHLAQRWQVGETVTFGEGTGQKHGEIIRVNRKTCTVRGKGPARGTRYRVPLSMLRKTG</sequence>
<evidence type="ECO:0000313" key="2">
    <source>
        <dbReference type="Proteomes" id="UP000199339"/>
    </source>
</evidence>
<name>A0A1I4RZG0_9GAMM</name>
<dbReference type="Proteomes" id="UP000199339">
    <property type="component" value="Unassembled WGS sequence"/>
</dbReference>
<organism evidence="1 2">
    <name type="scientific">Marinobacter pelagius</name>
    <dbReference type="NCBI Taxonomy" id="379482"/>
    <lineage>
        <taxon>Bacteria</taxon>
        <taxon>Pseudomonadati</taxon>
        <taxon>Pseudomonadota</taxon>
        <taxon>Gammaproteobacteria</taxon>
        <taxon>Pseudomonadales</taxon>
        <taxon>Marinobacteraceae</taxon>
        <taxon>Marinobacter</taxon>
    </lineage>
</organism>
<gene>
    <name evidence="1" type="ORF">SAMN04487961_0746</name>
</gene>
<protein>
    <recommendedName>
        <fullName evidence="3">SprT-like family protein</fullName>
    </recommendedName>
</protein>
<dbReference type="RefSeq" id="WP_245777346.1">
    <property type="nucleotide sequence ID" value="NZ_FOUR01000001.1"/>
</dbReference>
<evidence type="ECO:0000313" key="1">
    <source>
        <dbReference type="EMBL" id="SFM57343.1"/>
    </source>
</evidence>